<dbReference type="PANTHER" id="PTHR30168:SF0">
    <property type="entry name" value="INNER MEMBRANE PROTEIN"/>
    <property type="match status" value="1"/>
</dbReference>
<protein>
    <submittedName>
        <fullName evidence="7">Neutral zinc metallopeptidase</fullName>
    </submittedName>
</protein>
<evidence type="ECO:0000256" key="5">
    <source>
        <dbReference type="SAM" id="MobiDB-lite"/>
    </source>
</evidence>
<reference evidence="7 8" key="1">
    <citation type="submission" date="2024-09" db="EMBL/GenBank/DDBJ databases">
        <authorList>
            <person name="Sun Q."/>
            <person name="Mori K."/>
        </authorList>
    </citation>
    <scope>NUCLEOTIDE SEQUENCE [LARGE SCALE GENOMIC DNA]</scope>
    <source>
        <strain evidence="7 8">CGMCC 1.15906</strain>
    </source>
</reference>
<comment type="subcellular location">
    <subcellularLocation>
        <location evidence="1">Membrane</location>
        <topology evidence="1">Single-pass membrane protein</topology>
    </subcellularLocation>
</comment>
<feature type="signal peptide" evidence="6">
    <location>
        <begin position="1"/>
        <end position="25"/>
    </location>
</feature>
<organism evidence="7 8">
    <name type="scientific">Kribbella deserti</name>
    <dbReference type="NCBI Taxonomy" id="1926257"/>
    <lineage>
        <taxon>Bacteria</taxon>
        <taxon>Bacillati</taxon>
        <taxon>Actinomycetota</taxon>
        <taxon>Actinomycetes</taxon>
        <taxon>Propionibacteriales</taxon>
        <taxon>Kribbellaceae</taxon>
        <taxon>Kribbella</taxon>
    </lineage>
</organism>
<keyword evidence="8" id="KW-1185">Reference proteome</keyword>
<evidence type="ECO:0000256" key="4">
    <source>
        <dbReference type="ARBA" id="ARBA00023136"/>
    </source>
</evidence>
<evidence type="ECO:0000256" key="6">
    <source>
        <dbReference type="SAM" id="SignalP"/>
    </source>
</evidence>
<dbReference type="RefSeq" id="WP_380044243.1">
    <property type="nucleotide sequence ID" value="NZ_JBHLTC010000006.1"/>
</dbReference>
<dbReference type="EMBL" id="JBHLTC010000006">
    <property type="protein sequence ID" value="MFC0623537.1"/>
    <property type="molecule type" value="Genomic_DNA"/>
</dbReference>
<accession>A0ABV6QIH4</accession>
<evidence type="ECO:0000313" key="7">
    <source>
        <dbReference type="EMBL" id="MFC0623537.1"/>
    </source>
</evidence>
<dbReference type="PANTHER" id="PTHR30168">
    <property type="entry name" value="PUTATIVE MEMBRANE PROTEIN YPFJ"/>
    <property type="match status" value="1"/>
</dbReference>
<evidence type="ECO:0000256" key="1">
    <source>
        <dbReference type="ARBA" id="ARBA00004167"/>
    </source>
</evidence>
<comment type="caution">
    <text evidence="7">The sequence shown here is derived from an EMBL/GenBank/DDBJ whole genome shotgun (WGS) entry which is preliminary data.</text>
</comment>
<keyword evidence="3" id="KW-1133">Transmembrane helix</keyword>
<keyword evidence="6" id="KW-0732">Signal</keyword>
<feature type="chain" id="PRO_5045848324" evidence="6">
    <location>
        <begin position="26"/>
        <end position="317"/>
    </location>
</feature>
<dbReference type="Pfam" id="PF04228">
    <property type="entry name" value="Zn_peptidase"/>
    <property type="match status" value="1"/>
</dbReference>
<dbReference type="InterPro" id="IPR007343">
    <property type="entry name" value="Uncharacterised_pept_Zn_put"/>
</dbReference>
<evidence type="ECO:0000313" key="8">
    <source>
        <dbReference type="Proteomes" id="UP001589890"/>
    </source>
</evidence>
<keyword evidence="2" id="KW-0812">Transmembrane</keyword>
<sequence>MSSSIIRRGLVAAAALALTAVTAMSGVASNAATTAPPSQAPDPFIRPTTPTHGDGDWNMLGKSTGLTYKTALTPTSAWNTVKYNKIYKTGRVYPSKCGQPKYALNGSANIRAWHLSYGYCLNKSWVGKVQAAGYKFVAPTWVIYSKPFQTPCGYANGTRAFYCSASRGIYIPVKPIIDRYKINARHNLVAVMQTAAHEYAHHVQAMTGILNAQYYRQQYVLNTSAKDLEENRRMELQATCWASVYVGTNRGYLGVTPGGRLNDYKWVISHIGDDYNPPGAPRTHGTRVNNNWWATNGFNYMNAGSCATWNGSSSIVA</sequence>
<dbReference type="InterPro" id="IPR006311">
    <property type="entry name" value="TAT_signal"/>
</dbReference>
<evidence type="ECO:0000256" key="2">
    <source>
        <dbReference type="ARBA" id="ARBA00022692"/>
    </source>
</evidence>
<dbReference type="Proteomes" id="UP001589890">
    <property type="component" value="Unassembled WGS sequence"/>
</dbReference>
<feature type="region of interest" description="Disordered" evidence="5">
    <location>
        <begin position="31"/>
        <end position="53"/>
    </location>
</feature>
<dbReference type="PROSITE" id="PS51318">
    <property type="entry name" value="TAT"/>
    <property type="match status" value="1"/>
</dbReference>
<proteinExistence type="predicted"/>
<keyword evidence="4" id="KW-0472">Membrane</keyword>
<evidence type="ECO:0000256" key="3">
    <source>
        <dbReference type="ARBA" id="ARBA00022989"/>
    </source>
</evidence>
<gene>
    <name evidence="7" type="ORF">ACFFGN_05645</name>
</gene>
<name>A0ABV6QIH4_9ACTN</name>